<protein>
    <submittedName>
        <fullName evidence="2">Uncharacterized protein</fullName>
    </submittedName>
</protein>
<gene>
    <name evidence="2" type="ORF">SAMN04488051_103504</name>
</gene>
<sequence length="92" mass="9589">MRTLIALAIVVAGIAVAVISVATASQPAMNTIEQCASLLPQGQVYTFEVMGIVDTTSGSPQLSGEMSISDGTEQDRSAETEAFGQCLARLIR</sequence>
<dbReference type="RefSeq" id="WP_091341929.1">
    <property type="nucleotide sequence ID" value="NZ_FNRM01000003.1"/>
</dbReference>
<name>A0A1H4BSY0_ALKAM</name>
<evidence type="ECO:0000256" key="1">
    <source>
        <dbReference type="SAM" id="MobiDB-lite"/>
    </source>
</evidence>
<keyword evidence="3" id="KW-1185">Reference proteome</keyword>
<organism evidence="2 3">
    <name type="scientific">Alkalimonas amylolytica</name>
    <dbReference type="NCBI Taxonomy" id="152573"/>
    <lineage>
        <taxon>Bacteria</taxon>
        <taxon>Pseudomonadati</taxon>
        <taxon>Pseudomonadota</taxon>
        <taxon>Gammaproteobacteria</taxon>
        <taxon>Alkalimonas</taxon>
    </lineage>
</organism>
<evidence type="ECO:0000313" key="3">
    <source>
        <dbReference type="Proteomes" id="UP000198773"/>
    </source>
</evidence>
<dbReference type="EMBL" id="FNRM01000003">
    <property type="protein sequence ID" value="SEA51214.1"/>
    <property type="molecule type" value="Genomic_DNA"/>
</dbReference>
<feature type="region of interest" description="Disordered" evidence="1">
    <location>
        <begin position="58"/>
        <end position="77"/>
    </location>
</feature>
<proteinExistence type="predicted"/>
<accession>A0A1H4BSY0</accession>
<reference evidence="2 3" key="1">
    <citation type="submission" date="2016-10" db="EMBL/GenBank/DDBJ databases">
        <authorList>
            <person name="de Groot N.N."/>
        </authorList>
    </citation>
    <scope>NUCLEOTIDE SEQUENCE [LARGE SCALE GENOMIC DNA]</scope>
    <source>
        <strain evidence="2 3">CGMCC 1.3430</strain>
    </source>
</reference>
<dbReference type="Proteomes" id="UP000198773">
    <property type="component" value="Unassembled WGS sequence"/>
</dbReference>
<dbReference type="AlphaFoldDB" id="A0A1H4BSY0"/>
<evidence type="ECO:0000313" key="2">
    <source>
        <dbReference type="EMBL" id="SEA51214.1"/>
    </source>
</evidence>
<dbReference type="OrthoDB" id="6058813at2"/>
<feature type="compositionally biased region" description="Polar residues" evidence="1">
    <location>
        <begin position="58"/>
        <end position="71"/>
    </location>
</feature>